<feature type="region of interest" description="Disordered" evidence="1">
    <location>
        <begin position="937"/>
        <end position="962"/>
    </location>
</feature>
<dbReference type="Proteomes" id="UP000193560">
    <property type="component" value="Unassembled WGS sequence"/>
</dbReference>
<feature type="domain" description="DH" evidence="2">
    <location>
        <begin position="100"/>
        <end position="282"/>
    </location>
</feature>
<dbReference type="OrthoDB" id="2282447at2759"/>
<dbReference type="SUPFAM" id="SSF48065">
    <property type="entry name" value="DBL homology domain (DH-domain)"/>
    <property type="match status" value="1"/>
</dbReference>
<dbReference type="Pfam" id="PF00621">
    <property type="entry name" value="RhoGEF"/>
    <property type="match status" value="1"/>
</dbReference>
<evidence type="ECO:0000256" key="1">
    <source>
        <dbReference type="SAM" id="MobiDB-lite"/>
    </source>
</evidence>
<gene>
    <name evidence="3" type="ORF">BCR42DRAFT_410629</name>
</gene>
<keyword evidence="4" id="KW-1185">Reference proteome</keyword>
<dbReference type="InterPro" id="IPR035899">
    <property type="entry name" value="DBL_dom_sf"/>
</dbReference>
<feature type="compositionally biased region" description="Polar residues" evidence="1">
    <location>
        <begin position="723"/>
        <end position="734"/>
    </location>
</feature>
<feature type="compositionally biased region" description="Polar residues" evidence="1">
    <location>
        <begin position="943"/>
        <end position="955"/>
    </location>
</feature>
<feature type="compositionally biased region" description="Low complexity" evidence="1">
    <location>
        <begin position="861"/>
        <end position="881"/>
    </location>
</feature>
<proteinExistence type="predicted"/>
<dbReference type="SMART" id="SM00325">
    <property type="entry name" value="RhoGEF"/>
    <property type="match status" value="1"/>
</dbReference>
<evidence type="ECO:0000313" key="3">
    <source>
        <dbReference type="EMBL" id="ORZ19836.1"/>
    </source>
</evidence>
<comment type="caution">
    <text evidence="3">The sequence shown here is derived from an EMBL/GenBank/DDBJ whole genome shotgun (WGS) entry which is preliminary data.</text>
</comment>
<dbReference type="PANTHER" id="PTHR22834:SF20">
    <property type="entry name" value="SH3 DOMAIN-CONTAINING PROTEIN"/>
    <property type="match status" value="1"/>
</dbReference>
<feature type="compositionally biased region" description="Low complexity" evidence="1">
    <location>
        <begin position="1002"/>
        <end position="1021"/>
    </location>
</feature>
<feature type="compositionally biased region" description="Polar residues" evidence="1">
    <location>
        <begin position="892"/>
        <end position="914"/>
    </location>
</feature>
<dbReference type="PROSITE" id="PS50010">
    <property type="entry name" value="DH_2"/>
    <property type="match status" value="1"/>
</dbReference>
<feature type="region of interest" description="Disordered" evidence="1">
    <location>
        <begin position="997"/>
        <end position="1024"/>
    </location>
</feature>
<dbReference type="GO" id="GO:0005737">
    <property type="term" value="C:cytoplasm"/>
    <property type="evidence" value="ECO:0007669"/>
    <property type="project" value="TreeGrafter"/>
</dbReference>
<dbReference type="PANTHER" id="PTHR22834">
    <property type="entry name" value="NUCLEAR FUSION PROTEIN FUS2"/>
    <property type="match status" value="1"/>
</dbReference>
<accession>A0A1X2IP86</accession>
<reference evidence="3 4" key="1">
    <citation type="submission" date="2016-07" db="EMBL/GenBank/DDBJ databases">
        <title>Pervasive Adenine N6-methylation of Active Genes in Fungi.</title>
        <authorList>
            <consortium name="DOE Joint Genome Institute"/>
            <person name="Mondo S.J."/>
            <person name="Dannebaum R.O."/>
            <person name="Kuo R.C."/>
            <person name="Labutti K."/>
            <person name="Haridas S."/>
            <person name="Kuo A."/>
            <person name="Salamov A."/>
            <person name="Ahrendt S.R."/>
            <person name="Lipzen A."/>
            <person name="Sullivan W."/>
            <person name="Andreopoulos W.B."/>
            <person name="Clum A."/>
            <person name="Lindquist E."/>
            <person name="Daum C."/>
            <person name="Ramamoorthy G.K."/>
            <person name="Gryganskyi A."/>
            <person name="Culley D."/>
            <person name="Magnuson J.K."/>
            <person name="James T.Y."/>
            <person name="O'Malley M.A."/>
            <person name="Stajich J.E."/>
            <person name="Spatafora J.W."/>
            <person name="Visel A."/>
            <person name="Grigoriev I.V."/>
        </authorList>
    </citation>
    <scope>NUCLEOTIDE SEQUENCE [LARGE SCALE GENOMIC DNA]</scope>
    <source>
        <strain evidence="3 4">NRRL 1336</strain>
    </source>
</reference>
<feature type="compositionally biased region" description="Low complexity" evidence="1">
    <location>
        <begin position="735"/>
        <end position="751"/>
    </location>
</feature>
<feature type="compositionally biased region" description="Low complexity" evidence="1">
    <location>
        <begin position="711"/>
        <end position="722"/>
    </location>
</feature>
<feature type="region of interest" description="Disordered" evidence="1">
    <location>
        <begin position="599"/>
        <end position="762"/>
    </location>
</feature>
<organism evidence="3 4">
    <name type="scientific">Absidia repens</name>
    <dbReference type="NCBI Taxonomy" id="90262"/>
    <lineage>
        <taxon>Eukaryota</taxon>
        <taxon>Fungi</taxon>
        <taxon>Fungi incertae sedis</taxon>
        <taxon>Mucoromycota</taxon>
        <taxon>Mucoromycotina</taxon>
        <taxon>Mucoromycetes</taxon>
        <taxon>Mucorales</taxon>
        <taxon>Cunninghamellaceae</taxon>
        <taxon>Absidia</taxon>
    </lineage>
</organism>
<dbReference type="GO" id="GO:0005085">
    <property type="term" value="F:guanyl-nucleotide exchange factor activity"/>
    <property type="evidence" value="ECO:0007669"/>
    <property type="project" value="InterPro"/>
</dbReference>
<feature type="compositionally biased region" description="Polar residues" evidence="1">
    <location>
        <begin position="644"/>
        <end position="668"/>
    </location>
</feature>
<feature type="region of interest" description="Disordered" evidence="1">
    <location>
        <begin position="840"/>
        <end position="918"/>
    </location>
</feature>
<dbReference type="STRING" id="90262.A0A1X2IP86"/>
<dbReference type="EMBL" id="MCGE01000007">
    <property type="protein sequence ID" value="ORZ19836.1"/>
    <property type="molecule type" value="Genomic_DNA"/>
</dbReference>
<evidence type="ECO:0000313" key="4">
    <source>
        <dbReference type="Proteomes" id="UP000193560"/>
    </source>
</evidence>
<sequence>MPGLKTIDGLLKDLGYSSYTPSKEKYLVDDEEDKTLLSQTKLPLGQAIDIIVPNTTRSDQATPFKQLIDSLGTRYIANDHSTSNNSNDFLEHKYKHNDQLRMDRIEEFYTTETSYIRKLEALVNTIVKPLKQSCTKDKPILNKFRCTNIFLNLEQILELHQQFMKDLMTCKDDFATVCSTYMGKMDRYRRYLLKVNDAQELQLLEYQKNQPFRSFIIKAITDPVFKGFSLKMLLDEPWKRITAYTALLKEIRNYTSADHPDFDKLTDSFTQINTIASVRDDVPTILATKSHDLYLSIRKAPCHLIKQSRSLVTHLDAVEINRITGKTSRHVTIFLFCDKIMVASRSSHAKGADICDGVPSGNTPLTNLTPKKKKGHDFKFCGWVELEHIELFHGPSDLPGAIIIRASSDFQDSITETGYEKYFQKGARIFACQTESTRQTLPDFMEHKDAFVDTFYKTQAVARQYGNQDATYYRPWNDLNVYSNVYDHETYIKTDIKNNVATILLEKDSKADISSLLNSSRSSPWIIALVRPDSHGLKLNLWSKVPLSCLHDQRTTISDIPKTAQDIPLDFATVFWNNVIKCERKLRYSSTYRLMNESLDEQEDQRPPRSRSRTSMSRSTSISNISKFFGRSRSQSPFSSMSSAQVVPTSSRSTPAQKQEQQDGNSSTRQRRPRSHSMSSSDPSASDVKQKIPTIRRRKLSASFFKFDIKPPSSSTSSPTSTLQMESKSSQQQRQAPSQLHVQQHQQTQSQNLSFSPKRRQSITSVTTSMVAVSSTCSLPPSVYPTERPSSTVYTSSPDSHQTNVGYAPYSPPVPMTVDSGKQKQLIEKLDAMYYDMTGIRKPNPKEQQQQSHHTSDPLVTRPASRTCSASSASPVSTPSPQLNSHHHHPHQLQNVGNGNFGTNSSRSSSYGNTLSSYASQSSRSSLSLEELDQLKGYGPSPQLVNSDIMSSNTLQHDDNNKNDEITRKAMSDLAGNHKKWLQKSLSSHYTSAIDTRRQHYQQPQQQLPSPTSPTSPSFPTNVAPKATMSMPMLAGVEKEPALDHVATAVDHCSNQVGSKWQFLLDKHRMLGNQVNRVAERLPSDTDAGMLNEVYRDTMDETSSFFNKINTELEEISTIVNTYRQGYQQHQQRRNSSIDTVTPATATFHMNAHEADVLLKRKLKEAQLERDYWHRRASELTNQVNEFALKQ</sequence>
<feature type="region of interest" description="Disordered" evidence="1">
    <location>
        <begin position="774"/>
        <end position="810"/>
    </location>
</feature>
<dbReference type="AlphaFoldDB" id="A0A1X2IP86"/>
<dbReference type="InterPro" id="IPR000219">
    <property type="entry name" value="DH_dom"/>
</dbReference>
<feature type="compositionally biased region" description="Polar residues" evidence="1">
    <location>
        <begin position="788"/>
        <end position="805"/>
    </location>
</feature>
<evidence type="ECO:0000259" key="2">
    <source>
        <dbReference type="PROSITE" id="PS50010"/>
    </source>
</evidence>
<dbReference type="InterPro" id="IPR051492">
    <property type="entry name" value="Dynamin-Rho_GEF"/>
</dbReference>
<protein>
    <recommendedName>
        <fullName evidence="2">DH domain-containing protein</fullName>
    </recommendedName>
</protein>
<name>A0A1X2IP86_9FUNG</name>
<feature type="compositionally biased region" description="Low complexity" evidence="1">
    <location>
        <begin position="613"/>
        <end position="643"/>
    </location>
</feature>
<feature type="compositionally biased region" description="Low complexity" evidence="1">
    <location>
        <begin position="676"/>
        <end position="686"/>
    </location>
</feature>
<dbReference type="Gene3D" id="1.20.900.10">
    <property type="entry name" value="Dbl homology (DH) domain"/>
    <property type="match status" value="1"/>
</dbReference>